<keyword evidence="3 4" id="KW-1133">Transmembrane helix</keyword>
<dbReference type="PANTHER" id="PTHR22777:SF4">
    <property type="entry name" value="UPF0053 PROTEIN SLL1254"/>
    <property type="match status" value="1"/>
</dbReference>
<evidence type="ECO:0000256" key="4">
    <source>
        <dbReference type="SAM" id="Phobius"/>
    </source>
</evidence>
<evidence type="ECO:0000256" key="2">
    <source>
        <dbReference type="ARBA" id="ARBA00023122"/>
    </source>
</evidence>
<keyword evidence="5" id="KW-0732">Signal</keyword>
<dbReference type="PANTHER" id="PTHR22777">
    <property type="entry name" value="HEMOLYSIN-RELATED"/>
    <property type="match status" value="1"/>
</dbReference>
<feature type="transmembrane region" description="Helical" evidence="4">
    <location>
        <begin position="59"/>
        <end position="82"/>
    </location>
</feature>
<dbReference type="AlphaFoldDB" id="A0A5B1BXR8"/>
<evidence type="ECO:0000256" key="3">
    <source>
        <dbReference type="PROSITE-ProRule" id="PRU01193"/>
    </source>
</evidence>
<feature type="signal peptide" evidence="5">
    <location>
        <begin position="1"/>
        <end position="25"/>
    </location>
</feature>
<dbReference type="Gene3D" id="3.10.580.10">
    <property type="entry name" value="CBS-domain"/>
    <property type="match status" value="1"/>
</dbReference>
<evidence type="ECO:0000256" key="1">
    <source>
        <dbReference type="ARBA" id="ARBA00022737"/>
    </source>
</evidence>
<keyword evidence="2" id="KW-0129">CBS domain</keyword>
<dbReference type="PROSITE" id="PS51846">
    <property type="entry name" value="CNNM"/>
    <property type="match status" value="1"/>
</dbReference>
<organism evidence="7 8">
    <name type="scientific">Vibrio cholerae</name>
    <dbReference type="NCBI Taxonomy" id="666"/>
    <lineage>
        <taxon>Bacteria</taxon>
        <taxon>Pseudomonadati</taxon>
        <taxon>Pseudomonadota</taxon>
        <taxon>Gammaproteobacteria</taxon>
        <taxon>Vibrionales</taxon>
        <taxon>Vibrionaceae</taxon>
        <taxon>Vibrio</taxon>
    </lineage>
</organism>
<reference evidence="7 8" key="1">
    <citation type="submission" date="2019-09" db="EMBL/GenBank/DDBJ databases">
        <authorList>
            <person name="Kritzky A."/>
            <person name="Schelkanova E.Y."/>
            <person name="Alkhova Z.V."/>
            <person name="Smirnova N.I."/>
        </authorList>
    </citation>
    <scope>NUCLEOTIDE SEQUENCE [LARGE SCALE GENOMIC DNA]</scope>
    <source>
        <strain evidence="7 8">M1526</strain>
    </source>
</reference>
<keyword evidence="3 4" id="KW-0812">Transmembrane</keyword>
<comment type="caution">
    <text evidence="7">The sequence shown here is derived from an EMBL/GenBank/DDBJ whole genome shotgun (WGS) entry which is preliminary data.</text>
</comment>
<proteinExistence type="predicted"/>
<evidence type="ECO:0000313" key="8">
    <source>
        <dbReference type="Proteomes" id="UP000323225"/>
    </source>
</evidence>
<dbReference type="EMBL" id="VUAA01000041">
    <property type="protein sequence ID" value="KAA1252732.1"/>
    <property type="molecule type" value="Genomic_DNA"/>
</dbReference>
<gene>
    <name evidence="7" type="ORF">F0M16_21270</name>
</gene>
<evidence type="ECO:0000256" key="5">
    <source>
        <dbReference type="SAM" id="SignalP"/>
    </source>
</evidence>
<evidence type="ECO:0000313" key="7">
    <source>
        <dbReference type="EMBL" id="KAA1252732.1"/>
    </source>
</evidence>
<protein>
    <submittedName>
        <fullName evidence="7">DUF21 domain-containing protein</fullName>
    </submittedName>
</protein>
<dbReference type="SUPFAM" id="SSF54631">
    <property type="entry name" value="CBS-domain pair"/>
    <property type="match status" value="1"/>
</dbReference>
<feature type="domain" description="CNNM transmembrane" evidence="6">
    <location>
        <begin position="1"/>
        <end position="186"/>
    </location>
</feature>
<dbReference type="InterPro" id="IPR002550">
    <property type="entry name" value="CNNM"/>
</dbReference>
<accession>A0A5B1BXR8</accession>
<name>A0A5B1BXR8_VIBCL</name>
<dbReference type="InterPro" id="IPR046342">
    <property type="entry name" value="CBS_dom_sf"/>
</dbReference>
<evidence type="ECO:0000259" key="6">
    <source>
        <dbReference type="PROSITE" id="PS51846"/>
    </source>
</evidence>
<dbReference type="Pfam" id="PF01595">
    <property type="entry name" value="CNNM"/>
    <property type="match status" value="1"/>
</dbReference>
<keyword evidence="1" id="KW-0677">Repeat</keyword>
<dbReference type="Proteomes" id="UP000323225">
    <property type="component" value="Unassembled WGS sequence"/>
</dbReference>
<feature type="transmembrane region" description="Helical" evidence="4">
    <location>
        <begin position="131"/>
        <end position="153"/>
    </location>
</feature>
<feature type="transmembrane region" description="Helical" evidence="4">
    <location>
        <begin position="94"/>
        <end position="111"/>
    </location>
</feature>
<sequence length="323" mass="35420">MNFTILVLSASLVAIISAFCSLAEASVVGLSDLSIKQLRKKNKSQADKLSKVLKNRSKFLSSIILLNTMTNITGSMLVGTLAATVLSDSQEFEYVTYTSFLTTMTLCMLLFSEIKPKVFAAQRSVPVCIAIYYPLTFITWLLTPVVQAINGFLNNKESNSEDPINLVDIEHLISSASESGLLKPGETNLVINALNLRTKKAVDILDDDTNVISINVNDKVSDHKETILSLTHKKIVLLNHMKMPVGVALREDALSALVRSEDIQFSNIMHRLPVVPDDYNLSCIAQEVKEAPAKLIAVTNSSGFVIGVIGLSDIKEILFDVQY</sequence>
<dbReference type="GO" id="GO:0005886">
    <property type="term" value="C:plasma membrane"/>
    <property type="evidence" value="ECO:0007669"/>
    <property type="project" value="TreeGrafter"/>
</dbReference>
<feature type="chain" id="PRO_5030816749" evidence="5">
    <location>
        <begin position="26"/>
        <end position="323"/>
    </location>
</feature>
<dbReference type="Gene3D" id="3.90.1280.20">
    <property type="match status" value="1"/>
</dbReference>
<keyword evidence="3 4" id="KW-0472">Membrane</keyword>